<dbReference type="RefSeq" id="WP_189566466.1">
    <property type="nucleotide sequence ID" value="NZ_BMXI01000001.1"/>
</dbReference>
<dbReference type="AlphaFoldDB" id="A0A918TBD2"/>
<evidence type="ECO:0000313" key="1">
    <source>
        <dbReference type="EMBL" id="GHC40897.1"/>
    </source>
</evidence>
<proteinExistence type="predicted"/>
<name>A0A918TBD2_9BACT</name>
<dbReference type="Pfam" id="PF13365">
    <property type="entry name" value="Trypsin_2"/>
    <property type="match status" value="1"/>
</dbReference>
<accession>A0A918TBD2</accession>
<dbReference type="EMBL" id="BMXI01000001">
    <property type="protein sequence ID" value="GHC40897.1"/>
    <property type="molecule type" value="Genomic_DNA"/>
</dbReference>
<keyword evidence="2" id="KW-1185">Reference proteome</keyword>
<dbReference type="InterPro" id="IPR001940">
    <property type="entry name" value="Peptidase_S1C"/>
</dbReference>
<gene>
    <name evidence="1" type="ORF">GCM10007100_01850</name>
</gene>
<organism evidence="1 2">
    <name type="scientific">Roseibacillus persicicus</name>
    <dbReference type="NCBI Taxonomy" id="454148"/>
    <lineage>
        <taxon>Bacteria</taxon>
        <taxon>Pseudomonadati</taxon>
        <taxon>Verrucomicrobiota</taxon>
        <taxon>Verrucomicrobiia</taxon>
        <taxon>Verrucomicrobiales</taxon>
        <taxon>Verrucomicrobiaceae</taxon>
        <taxon>Roseibacillus</taxon>
    </lineage>
</organism>
<dbReference type="PANTHER" id="PTHR43019">
    <property type="entry name" value="SERINE ENDOPROTEASE DEGS"/>
    <property type="match status" value="1"/>
</dbReference>
<dbReference type="InterPro" id="IPR043504">
    <property type="entry name" value="Peptidase_S1_PA_chymotrypsin"/>
</dbReference>
<sequence>MNQFLSLGLLGILCGQMWAKAPLVVDDSAIIDGFELGAGRYADEGTYPNAKAILKSLKQPGGLKEYPTGKAVERTEDGVYLLGAVYDCGKCDKWHSAGFATAWAIGSEGILCTNYHVIRSVKGDLVAAGSATGEVYPVEEIVLADESNDIAILRVKATGLKVLPLAKEPAAVGERVHCVSHPDRHFYSYTGGEVSRYYYHRKPKKEGDRVPFMAITADYARGSSGGPILNEKNEVVGMVSNTSNIYYGKKGQKAENVLQMVMKNCVPAFKIKELLEQVSDETEDDVEEAADLPSQN</sequence>
<dbReference type="InterPro" id="IPR009003">
    <property type="entry name" value="Peptidase_S1_PA"/>
</dbReference>
<dbReference type="Gene3D" id="2.40.10.10">
    <property type="entry name" value="Trypsin-like serine proteases"/>
    <property type="match status" value="2"/>
</dbReference>
<reference evidence="1" key="2">
    <citation type="submission" date="2020-09" db="EMBL/GenBank/DDBJ databases">
        <authorList>
            <person name="Sun Q."/>
            <person name="Kim S."/>
        </authorList>
    </citation>
    <scope>NUCLEOTIDE SEQUENCE</scope>
    <source>
        <strain evidence="1">KCTC 12988</strain>
    </source>
</reference>
<protein>
    <recommendedName>
        <fullName evidence="3">Serine protease</fullName>
    </recommendedName>
</protein>
<dbReference type="Proteomes" id="UP000644507">
    <property type="component" value="Unassembled WGS sequence"/>
</dbReference>
<dbReference type="GO" id="GO:0006508">
    <property type="term" value="P:proteolysis"/>
    <property type="evidence" value="ECO:0007669"/>
    <property type="project" value="InterPro"/>
</dbReference>
<dbReference type="SUPFAM" id="SSF50494">
    <property type="entry name" value="Trypsin-like serine proteases"/>
    <property type="match status" value="1"/>
</dbReference>
<reference evidence="1" key="1">
    <citation type="journal article" date="2014" name="Int. J. Syst. Evol. Microbiol.">
        <title>Complete genome sequence of Corynebacterium casei LMG S-19264T (=DSM 44701T), isolated from a smear-ripened cheese.</title>
        <authorList>
            <consortium name="US DOE Joint Genome Institute (JGI-PGF)"/>
            <person name="Walter F."/>
            <person name="Albersmeier A."/>
            <person name="Kalinowski J."/>
            <person name="Ruckert C."/>
        </authorList>
    </citation>
    <scope>NUCLEOTIDE SEQUENCE</scope>
    <source>
        <strain evidence="1">KCTC 12988</strain>
    </source>
</reference>
<comment type="caution">
    <text evidence="1">The sequence shown here is derived from an EMBL/GenBank/DDBJ whole genome shotgun (WGS) entry which is preliminary data.</text>
</comment>
<evidence type="ECO:0000313" key="2">
    <source>
        <dbReference type="Proteomes" id="UP000644507"/>
    </source>
</evidence>
<dbReference type="PRINTS" id="PR00834">
    <property type="entry name" value="PROTEASES2C"/>
</dbReference>
<evidence type="ECO:0008006" key="3">
    <source>
        <dbReference type="Google" id="ProtNLM"/>
    </source>
</evidence>
<dbReference type="GO" id="GO:0004252">
    <property type="term" value="F:serine-type endopeptidase activity"/>
    <property type="evidence" value="ECO:0007669"/>
    <property type="project" value="InterPro"/>
</dbReference>
<dbReference type="PANTHER" id="PTHR43019:SF23">
    <property type="entry name" value="PROTEASE DO-LIKE 5, CHLOROPLASTIC"/>
    <property type="match status" value="1"/>
</dbReference>